<sequence length="65" mass="7627">MHNPFAGVTTYTAAFFAHIHCKYNEALKPVQWQAIRFLLSVVLDTLFYGRETFNYPKDVSLLKRF</sequence>
<dbReference type="AlphaFoldDB" id="A0A399DA96"/>
<reference evidence="1 2" key="1">
    <citation type="journal article" date="2015" name="Int. J. Syst. Evol. Microbiol.">
        <title>Mariniphaga sediminis sp. nov., isolated from coastal sediment.</title>
        <authorList>
            <person name="Wang F.Q."/>
            <person name="Shen Q.Y."/>
            <person name="Chen G.J."/>
            <person name="Du Z.J."/>
        </authorList>
    </citation>
    <scope>NUCLEOTIDE SEQUENCE [LARGE SCALE GENOMIC DNA]</scope>
    <source>
        <strain evidence="1 2">SY21</strain>
    </source>
</reference>
<protein>
    <submittedName>
        <fullName evidence="1">Uncharacterized protein</fullName>
    </submittedName>
</protein>
<dbReference type="EMBL" id="QWET01000001">
    <property type="protein sequence ID" value="RIH66940.1"/>
    <property type="molecule type" value="Genomic_DNA"/>
</dbReference>
<evidence type="ECO:0000313" key="2">
    <source>
        <dbReference type="Proteomes" id="UP000266441"/>
    </source>
</evidence>
<organism evidence="1 2">
    <name type="scientific">Mariniphaga sediminis</name>
    <dbReference type="NCBI Taxonomy" id="1628158"/>
    <lineage>
        <taxon>Bacteria</taxon>
        <taxon>Pseudomonadati</taxon>
        <taxon>Bacteroidota</taxon>
        <taxon>Bacteroidia</taxon>
        <taxon>Marinilabiliales</taxon>
        <taxon>Prolixibacteraceae</taxon>
        <taxon>Mariniphaga</taxon>
    </lineage>
</organism>
<keyword evidence="2" id="KW-1185">Reference proteome</keyword>
<gene>
    <name evidence="1" type="ORF">D1164_00470</name>
</gene>
<comment type="caution">
    <text evidence="1">The sequence shown here is derived from an EMBL/GenBank/DDBJ whole genome shotgun (WGS) entry which is preliminary data.</text>
</comment>
<accession>A0A399DA96</accession>
<dbReference type="Proteomes" id="UP000266441">
    <property type="component" value="Unassembled WGS sequence"/>
</dbReference>
<evidence type="ECO:0000313" key="1">
    <source>
        <dbReference type="EMBL" id="RIH66940.1"/>
    </source>
</evidence>
<proteinExistence type="predicted"/>
<name>A0A399DA96_9BACT</name>